<proteinExistence type="predicted"/>
<evidence type="ECO:0000256" key="2">
    <source>
        <dbReference type="SAM" id="Phobius"/>
    </source>
</evidence>
<keyword evidence="2" id="KW-1133">Transmembrane helix</keyword>
<accession>A0ABD3WCN6</accession>
<reference evidence="4 5" key="1">
    <citation type="submission" date="2024-11" db="EMBL/GenBank/DDBJ databases">
        <title>Chromosome-level genome assembly of the freshwater bivalve Anodonta woodiana.</title>
        <authorList>
            <person name="Chen X."/>
        </authorList>
    </citation>
    <scope>NUCLEOTIDE SEQUENCE [LARGE SCALE GENOMIC DNA]</scope>
    <source>
        <strain evidence="4">MN2024</strain>
        <tissue evidence="4">Gills</tissue>
    </source>
</reference>
<feature type="region of interest" description="Disordered" evidence="1">
    <location>
        <begin position="195"/>
        <end position="261"/>
    </location>
</feature>
<comment type="caution">
    <text evidence="4">The sequence shown here is derived from an EMBL/GenBank/DDBJ whole genome shotgun (WGS) entry which is preliminary data.</text>
</comment>
<dbReference type="PANTHER" id="PTHR23352">
    <property type="entry name" value="NEURAL PROLIFERATION DIFFERENTIATION AND CONTROL PROTEIN-1 NPDC-1 PROTEIN"/>
    <property type="match status" value="1"/>
</dbReference>
<feature type="signal peptide" evidence="3">
    <location>
        <begin position="1"/>
        <end position="19"/>
    </location>
</feature>
<evidence type="ECO:0000313" key="5">
    <source>
        <dbReference type="Proteomes" id="UP001634394"/>
    </source>
</evidence>
<evidence type="ECO:0000256" key="3">
    <source>
        <dbReference type="SAM" id="SignalP"/>
    </source>
</evidence>
<keyword evidence="2" id="KW-0812">Transmembrane</keyword>
<feature type="transmembrane region" description="Helical" evidence="2">
    <location>
        <begin position="120"/>
        <end position="145"/>
    </location>
</feature>
<evidence type="ECO:0008006" key="6">
    <source>
        <dbReference type="Google" id="ProtNLM"/>
    </source>
</evidence>
<dbReference type="EMBL" id="JBJQND010000007">
    <property type="protein sequence ID" value="KAL3871664.1"/>
    <property type="molecule type" value="Genomic_DNA"/>
</dbReference>
<keyword evidence="5" id="KW-1185">Reference proteome</keyword>
<name>A0ABD3WCN6_SINWO</name>
<dbReference type="Proteomes" id="UP001634394">
    <property type="component" value="Unassembled WGS sequence"/>
</dbReference>
<feature type="chain" id="PRO_5044790737" description="Neural proliferation differentiation and control protein 1" evidence="3">
    <location>
        <begin position="20"/>
        <end position="261"/>
    </location>
</feature>
<keyword evidence="3" id="KW-0732">Signal</keyword>
<protein>
    <recommendedName>
        <fullName evidence="6">Neural proliferation differentiation and control protein 1</fullName>
    </recommendedName>
</protein>
<evidence type="ECO:0000313" key="4">
    <source>
        <dbReference type="EMBL" id="KAL3871664.1"/>
    </source>
</evidence>
<evidence type="ECO:0000256" key="1">
    <source>
        <dbReference type="SAM" id="MobiDB-lite"/>
    </source>
</evidence>
<gene>
    <name evidence="4" type="ORF">ACJMK2_039648</name>
</gene>
<dbReference type="PANTHER" id="PTHR23352:SF2">
    <property type="entry name" value="NEURAL PROLIFERATION DIFFERENTIATION AND CONTROL PROTEIN 1"/>
    <property type="match status" value="1"/>
</dbReference>
<keyword evidence="2" id="KW-0472">Membrane</keyword>
<dbReference type="Pfam" id="PF06809">
    <property type="entry name" value="NPDC1"/>
    <property type="match status" value="1"/>
</dbReference>
<feature type="compositionally biased region" description="Acidic residues" evidence="1">
    <location>
        <begin position="211"/>
        <end position="223"/>
    </location>
</feature>
<dbReference type="AlphaFoldDB" id="A0ABD3WCN6"/>
<sequence length="261" mass="28966">MAWFFRLTGLLLVLPGLYSSVPVADLDNENEIYDHLLSYLEQMKIEENAKKRDGTNLEVNANLDTEETQERILPEKETVKDAVTPISSSPISSSKPILHPTPAHHILGEKKELPLAGRDFWFVVIVAGCSVVALVGIIMAGVCWYKLHNSVKAASEVDYPAYGVTGPTKERSLSPGDRKLAQSAQMYHYQHQKQQMLAMEKANGETKHDASEDESEEENEEGDYTVYECPGLAPAGEMEVTNPLFKEDVHTPVSPIPGEKE</sequence>
<dbReference type="InterPro" id="IPR009635">
    <property type="entry name" value="NPDC1"/>
</dbReference>
<organism evidence="4 5">
    <name type="scientific">Sinanodonta woodiana</name>
    <name type="common">Chinese pond mussel</name>
    <name type="synonym">Anodonta woodiana</name>
    <dbReference type="NCBI Taxonomy" id="1069815"/>
    <lineage>
        <taxon>Eukaryota</taxon>
        <taxon>Metazoa</taxon>
        <taxon>Spiralia</taxon>
        <taxon>Lophotrochozoa</taxon>
        <taxon>Mollusca</taxon>
        <taxon>Bivalvia</taxon>
        <taxon>Autobranchia</taxon>
        <taxon>Heteroconchia</taxon>
        <taxon>Palaeoheterodonta</taxon>
        <taxon>Unionida</taxon>
        <taxon>Unionoidea</taxon>
        <taxon>Unionidae</taxon>
        <taxon>Unioninae</taxon>
        <taxon>Sinanodonta</taxon>
    </lineage>
</organism>